<organism evidence="2 3">
    <name type="scientific">Dreissena polymorpha</name>
    <name type="common">Zebra mussel</name>
    <name type="synonym">Mytilus polymorpha</name>
    <dbReference type="NCBI Taxonomy" id="45954"/>
    <lineage>
        <taxon>Eukaryota</taxon>
        <taxon>Metazoa</taxon>
        <taxon>Spiralia</taxon>
        <taxon>Lophotrochozoa</taxon>
        <taxon>Mollusca</taxon>
        <taxon>Bivalvia</taxon>
        <taxon>Autobranchia</taxon>
        <taxon>Heteroconchia</taxon>
        <taxon>Euheterodonta</taxon>
        <taxon>Imparidentia</taxon>
        <taxon>Neoheterodontei</taxon>
        <taxon>Myida</taxon>
        <taxon>Dreissenoidea</taxon>
        <taxon>Dreissenidae</taxon>
        <taxon>Dreissena</taxon>
    </lineage>
</organism>
<protein>
    <submittedName>
        <fullName evidence="2">Uncharacterized protein</fullName>
    </submittedName>
</protein>
<keyword evidence="3" id="KW-1185">Reference proteome</keyword>
<proteinExistence type="predicted"/>
<name>A0A9D4BP11_DREPO</name>
<sequence length="115" mass="13270">MCLVLRKLGFIHVRKVSSQISLTIKRIIGFKSSERKRERERERDRERERREREREEEEGGGREEGWREGGRGREVGGESEYGTSTRDMNLVRPSPGRPLVIVAVGSQWPQPLAAP</sequence>
<evidence type="ECO:0000313" key="3">
    <source>
        <dbReference type="Proteomes" id="UP000828390"/>
    </source>
</evidence>
<reference evidence="2" key="1">
    <citation type="journal article" date="2019" name="bioRxiv">
        <title>The Genome of the Zebra Mussel, Dreissena polymorpha: A Resource for Invasive Species Research.</title>
        <authorList>
            <person name="McCartney M.A."/>
            <person name="Auch B."/>
            <person name="Kono T."/>
            <person name="Mallez S."/>
            <person name="Zhang Y."/>
            <person name="Obille A."/>
            <person name="Becker A."/>
            <person name="Abrahante J.E."/>
            <person name="Garbe J."/>
            <person name="Badalamenti J.P."/>
            <person name="Herman A."/>
            <person name="Mangelson H."/>
            <person name="Liachko I."/>
            <person name="Sullivan S."/>
            <person name="Sone E.D."/>
            <person name="Koren S."/>
            <person name="Silverstein K.A.T."/>
            <person name="Beckman K.B."/>
            <person name="Gohl D.M."/>
        </authorList>
    </citation>
    <scope>NUCLEOTIDE SEQUENCE</scope>
    <source>
        <strain evidence="2">Duluth1</strain>
        <tissue evidence="2">Whole animal</tissue>
    </source>
</reference>
<accession>A0A9D4BP11</accession>
<dbReference type="EMBL" id="JAIWYP010000014">
    <property type="protein sequence ID" value="KAH3711061.1"/>
    <property type="molecule type" value="Genomic_DNA"/>
</dbReference>
<comment type="caution">
    <text evidence="2">The sequence shown here is derived from an EMBL/GenBank/DDBJ whole genome shotgun (WGS) entry which is preliminary data.</text>
</comment>
<dbReference type="Proteomes" id="UP000828390">
    <property type="component" value="Unassembled WGS sequence"/>
</dbReference>
<evidence type="ECO:0000313" key="2">
    <source>
        <dbReference type="EMBL" id="KAH3711061.1"/>
    </source>
</evidence>
<reference evidence="2" key="2">
    <citation type="submission" date="2020-11" db="EMBL/GenBank/DDBJ databases">
        <authorList>
            <person name="McCartney M.A."/>
            <person name="Auch B."/>
            <person name="Kono T."/>
            <person name="Mallez S."/>
            <person name="Becker A."/>
            <person name="Gohl D.M."/>
            <person name="Silverstein K.A.T."/>
            <person name="Koren S."/>
            <person name="Bechman K.B."/>
            <person name="Herman A."/>
            <person name="Abrahante J.E."/>
            <person name="Garbe J."/>
        </authorList>
    </citation>
    <scope>NUCLEOTIDE SEQUENCE</scope>
    <source>
        <strain evidence="2">Duluth1</strain>
        <tissue evidence="2">Whole animal</tissue>
    </source>
</reference>
<dbReference type="AlphaFoldDB" id="A0A9D4BP11"/>
<gene>
    <name evidence="2" type="ORF">DPMN_070560</name>
</gene>
<feature type="region of interest" description="Disordered" evidence="1">
    <location>
        <begin position="33"/>
        <end position="94"/>
    </location>
</feature>
<evidence type="ECO:0000256" key="1">
    <source>
        <dbReference type="SAM" id="MobiDB-lite"/>
    </source>
</evidence>
<feature type="compositionally biased region" description="Basic and acidic residues" evidence="1">
    <location>
        <begin position="33"/>
        <end position="76"/>
    </location>
</feature>